<organism evidence="3 4">
    <name type="scientific">Plastoroseomonas hellenica</name>
    <dbReference type="NCBI Taxonomy" id="2687306"/>
    <lineage>
        <taxon>Bacteria</taxon>
        <taxon>Pseudomonadati</taxon>
        <taxon>Pseudomonadota</taxon>
        <taxon>Alphaproteobacteria</taxon>
        <taxon>Acetobacterales</taxon>
        <taxon>Acetobacteraceae</taxon>
        <taxon>Plastoroseomonas</taxon>
    </lineage>
</organism>
<dbReference type="RefSeq" id="WP_211854975.1">
    <property type="nucleotide sequence ID" value="NZ_JAAGBB010000031.1"/>
</dbReference>
<evidence type="ECO:0000313" key="4">
    <source>
        <dbReference type="Proteomes" id="UP001196870"/>
    </source>
</evidence>
<feature type="transmembrane region" description="Helical" evidence="2">
    <location>
        <begin position="86"/>
        <end position="105"/>
    </location>
</feature>
<keyword evidence="4" id="KW-1185">Reference proteome</keyword>
<keyword evidence="1" id="KW-0175">Coiled coil</keyword>
<keyword evidence="2" id="KW-0812">Transmembrane</keyword>
<protein>
    <recommendedName>
        <fullName evidence="5">DUF883 domain-containing protein</fullName>
    </recommendedName>
</protein>
<evidence type="ECO:0000313" key="3">
    <source>
        <dbReference type="EMBL" id="MBR0667198.1"/>
    </source>
</evidence>
<dbReference type="Gene3D" id="1.20.120.20">
    <property type="entry name" value="Apolipoprotein"/>
    <property type="match status" value="1"/>
</dbReference>
<evidence type="ECO:0000256" key="2">
    <source>
        <dbReference type="SAM" id="Phobius"/>
    </source>
</evidence>
<keyword evidence="2" id="KW-0472">Membrane</keyword>
<evidence type="ECO:0000256" key="1">
    <source>
        <dbReference type="SAM" id="Coils"/>
    </source>
</evidence>
<proteinExistence type="predicted"/>
<comment type="caution">
    <text evidence="3">The sequence shown here is derived from an EMBL/GenBank/DDBJ whole genome shotgun (WGS) entry which is preliminary data.</text>
</comment>
<dbReference type="Proteomes" id="UP001196870">
    <property type="component" value="Unassembled WGS sequence"/>
</dbReference>
<accession>A0ABS5F3U4</accession>
<reference evidence="4" key="1">
    <citation type="journal article" date="2021" name="Syst. Appl. Microbiol.">
        <title>Roseomonas hellenica sp. nov., isolated from roots of wild-growing Alkanna tinctoria.</title>
        <authorList>
            <person name="Rat A."/>
            <person name="Naranjo H.D."/>
            <person name="Lebbe L."/>
            <person name="Cnockaert M."/>
            <person name="Krigas N."/>
            <person name="Grigoriadou K."/>
            <person name="Maloupa E."/>
            <person name="Willems A."/>
        </authorList>
    </citation>
    <scope>NUCLEOTIDE SEQUENCE [LARGE SCALE GENOMIC DNA]</scope>
    <source>
        <strain evidence="4">LMG 31523</strain>
    </source>
</reference>
<keyword evidence="2" id="KW-1133">Transmembrane helix</keyword>
<feature type="coiled-coil region" evidence="1">
    <location>
        <begin position="4"/>
        <end position="31"/>
    </location>
</feature>
<evidence type="ECO:0008006" key="5">
    <source>
        <dbReference type="Google" id="ProtNLM"/>
    </source>
</evidence>
<gene>
    <name evidence="3" type="ORF">GXW71_22760</name>
</gene>
<sequence length="111" mass="11947">MADTPSADDARKDLEKQIADLKKEVAALSKQFSARGERLYDDLRDSTEDGYEAVAGRARSAAKHIREQAQAVSGAMRENPGTTATVLSSAGLVGFLVGLFVGQLLSDNHRR</sequence>
<name>A0ABS5F3U4_9PROT</name>
<dbReference type="EMBL" id="JAAGBB010000031">
    <property type="protein sequence ID" value="MBR0667198.1"/>
    <property type="molecule type" value="Genomic_DNA"/>
</dbReference>